<dbReference type="PANTHER" id="PTHR46033:SF8">
    <property type="entry name" value="PROTEIN MAINTENANCE OF MERISTEMS-LIKE"/>
    <property type="match status" value="1"/>
</dbReference>
<organism evidence="3 4">
    <name type="scientific">Trifolium subterraneum</name>
    <name type="common">Subterranean clover</name>
    <dbReference type="NCBI Taxonomy" id="3900"/>
    <lineage>
        <taxon>Eukaryota</taxon>
        <taxon>Viridiplantae</taxon>
        <taxon>Streptophyta</taxon>
        <taxon>Embryophyta</taxon>
        <taxon>Tracheophyta</taxon>
        <taxon>Spermatophyta</taxon>
        <taxon>Magnoliopsida</taxon>
        <taxon>eudicotyledons</taxon>
        <taxon>Gunneridae</taxon>
        <taxon>Pentapetalae</taxon>
        <taxon>rosids</taxon>
        <taxon>fabids</taxon>
        <taxon>Fabales</taxon>
        <taxon>Fabaceae</taxon>
        <taxon>Papilionoideae</taxon>
        <taxon>50 kb inversion clade</taxon>
        <taxon>NPAAA clade</taxon>
        <taxon>Hologalegina</taxon>
        <taxon>IRL clade</taxon>
        <taxon>Trifolieae</taxon>
        <taxon>Trifolium</taxon>
    </lineage>
</organism>
<feature type="compositionally biased region" description="Acidic residues" evidence="1">
    <location>
        <begin position="42"/>
        <end position="55"/>
    </location>
</feature>
<proteinExistence type="predicted"/>
<accession>A0A2Z6MIW8</accession>
<evidence type="ECO:0000256" key="1">
    <source>
        <dbReference type="SAM" id="MobiDB-lite"/>
    </source>
</evidence>
<feature type="compositionally biased region" description="Basic and acidic residues" evidence="1">
    <location>
        <begin position="464"/>
        <end position="482"/>
    </location>
</feature>
<dbReference type="InterPro" id="IPR044824">
    <property type="entry name" value="MAIN-like"/>
</dbReference>
<keyword evidence="4" id="KW-1185">Reference proteome</keyword>
<dbReference type="InterPro" id="IPR019557">
    <property type="entry name" value="AminoTfrase-like_pln_mobile"/>
</dbReference>
<gene>
    <name evidence="3" type="ORF">TSUD_281750</name>
</gene>
<dbReference type="OrthoDB" id="1425088at2759"/>
<dbReference type="PANTHER" id="PTHR46033">
    <property type="entry name" value="PROTEIN MAIN-LIKE 2"/>
    <property type="match status" value="1"/>
</dbReference>
<name>A0A2Z6MIW8_TRISU</name>
<evidence type="ECO:0000313" key="3">
    <source>
        <dbReference type="EMBL" id="GAU23280.1"/>
    </source>
</evidence>
<dbReference type="EMBL" id="DF973266">
    <property type="protein sequence ID" value="GAU23280.1"/>
    <property type="molecule type" value="Genomic_DNA"/>
</dbReference>
<evidence type="ECO:0000313" key="4">
    <source>
        <dbReference type="Proteomes" id="UP000242715"/>
    </source>
</evidence>
<feature type="region of interest" description="Disordered" evidence="1">
    <location>
        <begin position="455"/>
        <end position="482"/>
    </location>
</feature>
<feature type="compositionally biased region" description="Acidic residues" evidence="1">
    <location>
        <begin position="26"/>
        <end position="35"/>
    </location>
</feature>
<dbReference type="AlphaFoldDB" id="A0A2Z6MIW8"/>
<reference evidence="4" key="1">
    <citation type="journal article" date="2017" name="Front. Plant Sci.">
        <title>Climate Clever Clovers: New Paradigm to Reduce the Environmental Footprint of Ruminants by Breeding Low Methanogenic Forages Utilizing Haplotype Variation.</title>
        <authorList>
            <person name="Kaur P."/>
            <person name="Appels R."/>
            <person name="Bayer P.E."/>
            <person name="Keeble-Gagnere G."/>
            <person name="Wang J."/>
            <person name="Hirakawa H."/>
            <person name="Shirasawa K."/>
            <person name="Vercoe P."/>
            <person name="Stefanova K."/>
            <person name="Durmic Z."/>
            <person name="Nichols P."/>
            <person name="Revell C."/>
            <person name="Isobe S.N."/>
            <person name="Edwards D."/>
            <person name="Erskine W."/>
        </authorList>
    </citation>
    <scope>NUCLEOTIDE SEQUENCE [LARGE SCALE GENOMIC DNA]</scope>
    <source>
        <strain evidence="4">cv. Daliak</strain>
    </source>
</reference>
<dbReference type="Proteomes" id="UP000242715">
    <property type="component" value="Unassembled WGS sequence"/>
</dbReference>
<evidence type="ECO:0000259" key="2">
    <source>
        <dbReference type="Pfam" id="PF10536"/>
    </source>
</evidence>
<dbReference type="GO" id="GO:0010073">
    <property type="term" value="P:meristem maintenance"/>
    <property type="evidence" value="ECO:0007669"/>
    <property type="project" value="InterPro"/>
</dbReference>
<dbReference type="Pfam" id="PF10536">
    <property type="entry name" value="PMD"/>
    <property type="match status" value="1"/>
</dbReference>
<feature type="domain" description="Aminotransferase-like plant mobile" evidence="2">
    <location>
        <begin position="81"/>
        <end position="229"/>
    </location>
</feature>
<feature type="region of interest" description="Disordered" evidence="1">
    <location>
        <begin position="1"/>
        <end position="55"/>
    </location>
</feature>
<sequence>MTDEVGQTRGGKKVVVAGSSQAQEVEPQDEYEEQMEVTTEPGLEEQQQEEDLSDFFDFGDEEEEEEEEQQASGLQPLLKTNYNNFDWGLLTAFIERWQPETGTFHLPIGEVTITLDDVSCLLHIPITGKMLNHLGTSCTTEEGEDMCQEYLNFPRTKCRARFKKMKGAHFGFPMLERIYAANLRRALKAEEEEEEVLQNYRDCTIRAFLLYLIGGTIFTNKSMQYVDVIFARPQLGKHMELGCFWAGIFAWIYEHFERFGGGWAGEKYSNRDPICAKYFPLKGCKYPDEHRTTLDRMEVDEVTFRPYEDHRHIRPLKIFVGTSIPRHPDESAKAGLNQFTIGEAFANYLVENYVTEEMRGPRAQNVFETVPGYIAWFYRVSHPKLWPPIEGNPARPANLEVLIEEDNAADKQDVFKICRTVIEEVNGKLDGELTLEEAREVLKKVVRDLEPLATNSLPVKRKRDSGEGSKKKKKSGEEGPTH</sequence>
<protein>
    <recommendedName>
        <fullName evidence="2">Aminotransferase-like plant mobile domain-containing protein</fullName>
    </recommendedName>
</protein>